<dbReference type="NCBIfam" id="NF038029">
    <property type="entry name" value="LP_plasma"/>
    <property type="match status" value="1"/>
</dbReference>
<evidence type="ECO:0000256" key="1">
    <source>
        <dbReference type="SAM" id="SignalP"/>
    </source>
</evidence>
<organism evidence="2 3">
    <name type="scientific">Mycoplasma putrefaciens Mput9231</name>
    <dbReference type="NCBI Taxonomy" id="1292033"/>
    <lineage>
        <taxon>Bacteria</taxon>
        <taxon>Bacillati</taxon>
        <taxon>Mycoplasmatota</taxon>
        <taxon>Mollicutes</taxon>
        <taxon>Mycoplasmataceae</taxon>
        <taxon>Mycoplasma</taxon>
    </lineage>
</organism>
<dbReference type="NCBIfam" id="NF045726">
    <property type="entry name" value="XXplasma_LP"/>
    <property type="match status" value="1"/>
</dbReference>
<reference evidence="2 3" key="1">
    <citation type="journal article" date="2013" name="Genome Announc.">
        <title>Complete Genome Sequence of Mycoplasma putrefaciens Strain 9231, One of the Agents of Contagious Agalactia in Goats.</title>
        <authorList>
            <person name="Dupuy V."/>
            <person name="Sirand-Pugnet P."/>
            <person name="Baranowski E."/>
            <person name="Barre A."/>
            <person name="Breton M."/>
            <person name="Couture C."/>
            <person name="Dordet-Frisoni E."/>
            <person name="Gaurivaud P."/>
            <person name="Jacob D."/>
            <person name="Lemaitre C."/>
            <person name="Manso-Silvan L."/>
            <person name="Nikolski M."/>
            <person name="Nouvel L.X."/>
            <person name="Poumarat F."/>
            <person name="Tardy F."/>
            <person name="Thebault P."/>
            <person name="Theil S."/>
            <person name="Citti C."/>
            <person name="Blanchard A."/>
            <person name="Thiaucourt F."/>
        </authorList>
    </citation>
    <scope>NUCLEOTIDE SEQUENCE [LARGE SCALE GENOMIC DNA]</scope>
    <source>
        <strain evidence="2">Mput9231</strain>
    </source>
</reference>
<dbReference type="PROSITE" id="PS51257">
    <property type="entry name" value="PROKAR_LIPOPROTEIN"/>
    <property type="match status" value="1"/>
</dbReference>
<dbReference type="EMBL" id="CP004357">
    <property type="protein sequence ID" value="AGJ91050.1"/>
    <property type="molecule type" value="Genomic_DNA"/>
</dbReference>
<feature type="signal peptide" evidence="1">
    <location>
        <begin position="1"/>
        <end position="21"/>
    </location>
</feature>
<dbReference type="OrthoDB" id="395787at2"/>
<keyword evidence="3" id="KW-1185">Reference proteome</keyword>
<proteinExistence type="predicted"/>
<keyword evidence="1" id="KW-0732">Signal</keyword>
<dbReference type="KEGG" id="mput:MPUT9231_6570"/>
<dbReference type="InterPro" id="IPR054816">
    <property type="entry name" value="Lipoprotein_mollicutes-type_CS"/>
</dbReference>
<evidence type="ECO:0000313" key="2">
    <source>
        <dbReference type="EMBL" id="AGJ91050.1"/>
    </source>
</evidence>
<protein>
    <recommendedName>
        <fullName evidence="4">Lipoprotein</fullName>
    </recommendedName>
</protein>
<accession>M9WHV4</accession>
<dbReference type="PATRIC" id="fig|1292033.3.peg.645"/>
<dbReference type="RefSeq" id="WP_015587580.1">
    <property type="nucleotide sequence ID" value="NC_021083.1"/>
</dbReference>
<evidence type="ECO:0008006" key="4">
    <source>
        <dbReference type="Google" id="ProtNLM"/>
    </source>
</evidence>
<evidence type="ECO:0000313" key="3">
    <source>
        <dbReference type="Proteomes" id="UP000012984"/>
    </source>
</evidence>
<feature type="chain" id="PRO_5004104420" description="Lipoprotein" evidence="1">
    <location>
        <begin position="22"/>
        <end position="211"/>
    </location>
</feature>
<dbReference type="HOGENOM" id="CLU_1303780_0_0_14"/>
<name>M9WHV4_9MOLU</name>
<gene>
    <name evidence="2" type="ORF">MPUT9231_6570</name>
</gene>
<dbReference type="eggNOG" id="COG3469">
    <property type="taxonomic scope" value="Bacteria"/>
</dbReference>
<dbReference type="Proteomes" id="UP000012984">
    <property type="component" value="Chromosome"/>
</dbReference>
<dbReference type="AlphaFoldDB" id="M9WHV4"/>
<sequence>MKKLLSILGSVGMIASTGAVAVACKTEQPAKMTQISDLIKNTELGELADNNASTIIAKVLEENKDSVKDKLVAEDLELKGQAMAGQDKKMKATITVSEKGKKKNFAGEVEVMFTVKEAAPAKMTQISDLIKNTELDDLAKTDGETIIKAALAKNQNEELKKAKLVAEDLELKGQAMAGQDKKMKATITVSEKGKKKNFAGEVTVTFKLKQM</sequence>